<evidence type="ECO:0000256" key="3">
    <source>
        <dbReference type="RuleBase" id="RU000454"/>
    </source>
</evidence>
<gene>
    <name evidence="7" type="primary">LOC109706652</name>
</gene>
<accession>A0A6P5EPK2</accession>
<dbReference type="Gene3D" id="2.40.70.10">
    <property type="entry name" value="Acid Proteases"/>
    <property type="match status" value="2"/>
</dbReference>
<evidence type="ECO:0000256" key="1">
    <source>
        <dbReference type="ARBA" id="ARBA00007447"/>
    </source>
</evidence>
<sequence length="445" mass="48492">MAGFSNYFFALAVLLSLVSTFISDSSQQPLHSSQDSKFLNLTVVHRESAYSSIAREKKLSLEQILKHDTVRFNIFDRFISGASKNGTIEGSLAVSIPAYFGSLFDTNNFVVTIGLGTPKKDFTVMFDTGSDLSWIPCSTCRECEAPKKLLFDPTESSTYSSIRCNSDECSQAQDSSSCSTESNTCRFAISYADGTITEGSIIRDTLTLAPFDVLPNFVFGCSDYYSMKHRAVGLIGLSREKVSLFSQVSQKYGEVFSYCIPSSLSSTGYLAFGRLALPPHIKYTPMLTMPPVVGLLYFVRLAGSKTLPLPPTVFSRTATAIDSGGVITRLPPLAYNALRSEFQKHMTEYTLMPHKFVVDTCYDMSGHKNLNVPTVELLFDGGASLSLDFDGTMIMADDQMGCLAFTATDDMHGGVSIIGNTQQKKYTVVYDVTNGKVGFGSGGCA</sequence>
<reference evidence="6" key="1">
    <citation type="journal article" date="2015" name="Nat. Genet.">
        <title>The pineapple genome and the evolution of CAM photosynthesis.</title>
        <authorList>
            <person name="Ming R."/>
            <person name="VanBuren R."/>
            <person name="Wai C.M."/>
            <person name="Tang H."/>
            <person name="Schatz M.C."/>
            <person name="Bowers J.E."/>
            <person name="Lyons E."/>
            <person name="Wang M.L."/>
            <person name="Chen J."/>
            <person name="Biggers E."/>
            <person name="Zhang J."/>
            <person name="Huang L."/>
            <person name="Zhang L."/>
            <person name="Miao W."/>
            <person name="Zhang J."/>
            <person name="Ye Z."/>
            <person name="Miao C."/>
            <person name="Lin Z."/>
            <person name="Wang H."/>
            <person name="Zhou H."/>
            <person name="Yim W.C."/>
            <person name="Priest H.D."/>
            <person name="Zheng C."/>
            <person name="Woodhouse M."/>
            <person name="Edger P.P."/>
            <person name="Guyot R."/>
            <person name="Guo H.B."/>
            <person name="Guo H."/>
            <person name="Zheng G."/>
            <person name="Singh R."/>
            <person name="Sharma A."/>
            <person name="Min X."/>
            <person name="Zheng Y."/>
            <person name="Lee H."/>
            <person name="Gurtowski J."/>
            <person name="Sedlazeck F.J."/>
            <person name="Harkess A."/>
            <person name="McKain M.R."/>
            <person name="Liao Z."/>
            <person name="Fang J."/>
            <person name="Liu J."/>
            <person name="Zhang X."/>
            <person name="Zhang Q."/>
            <person name="Hu W."/>
            <person name="Qin Y."/>
            <person name="Wang K."/>
            <person name="Chen L.Y."/>
            <person name="Shirley N."/>
            <person name="Lin Y.R."/>
            <person name="Liu L.Y."/>
            <person name="Hernandez A.G."/>
            <person name="Wright C.L."/>
            <person name="Bulone V."/>
            <person name="Tuskan G.A."/>
            <person name="Heath K."/>
            <person name="Zee F."/>
            <person name="Moore P.H."/>
            <person name="Sunkar R."/>
            <person name="Leebens-Mack J.H."/>
            <person name="Mockler T."/>
            <person name="Bennetzen J.L."/>
            <person name="Freeling M."/>
            <person name="Sankoff D."/>
            <person name="Paterson A.H."/>
            <person name="Zhu X."/>
            <person name="Yang X."/>
            <person name="Smith J.A."/>
            <person name="Cushman J.C."/>
            <person name="Paull R.E."/>
            <person name="Yu Q."/>
        </authorList>
    </citation>
    <scope>NUCLEOTIDE SEQUENCE [LARGE SCALE GENOMIC DNA]</scope>
    <source>
        <strain evidence="6">cv. F153</strain>
    </source>
</reference>
<evidence type="ECO:0000313" key="7">
    <source>
        <dbReference type="RefSeq" id="XP_020083185.1"/>
    </source>
</evidence>
<dbReference type="InterPro" id="IPR032799">
    <property type="entry name" value="TAXi_C"/>
</dbReference>
<dbReference type="AlphaFoldDB" id="A0A6P5EPK2"/>
<dbReference type="Pfam" id="PF14541">
    <property type="entry name" value="TAXi_C"/>
    <property type="match status" value="1"/>
</dbReference>
<dbReference type="FunFam" id="2.40.70.10:FF:000031">
    <property type="entry name" value="Aspartyl protease AED1"/>
    <property type="match status" value="1"/>
</dbReference>
<dbReference type="PANTHER" id="PTHR13683:SF750">
    <property type="entry name" value="ASPARTYL PROTEASE AED1"/>
    <property type="match status" value="1"/>
</dbReference>
<dbReference type="PANTHER" id="PTHR13683">
    <property type="entry name" value="ASPARTYL PROTEASES"/>
    <property type="match status" value="1"/>
</dbReference>
<dbReference type="GO" id="GO:0006508">
    <property type="term" value="P:proteolysis"/>
    <property type="evidence" value="ECO:0007669"/>
    <property type="project" value="UniProtKB-KW"/>
</dbReference>
<dbReference type="PROSITE" id="PS00141">
    <property type="entry name" value="ASP_PROTEASE"/>
    <property type="match status" value="1"/>
</dbReference>
<dbReference type="GeneID" id="109706652"/>
<dbReference type="SUPFAM" id="SSF50630">
    <property type="entry name" value="Acid proteases"/>
    <property type="match status" value="1"/>
</dbReference>
<organism evidence="6 7">
    <name type="scientific">Ananas comosus</name>
    <name type="common">Pineapple</name>
    <name type="synonym">Ananas ananas</name>
    <dbReference type="NCBI Taxonomy" id="4615"/>
    <lineage>
        <taxon>Eukaryota</taxon>
        <taxon>Viridiplantae</taxon>
        <taxon>Streptophyta</taxon>
        <taxon>Embryophyta</taxon>
        <taxon>Tracheophyta</taxon>
        <taxon>Spermatophyta</taxon>
        <taxon>Magnoliopsida</taxon>
        <taxon>Liliopsida</taxon>
        <taxon>Poales</taxon>
        <taxon>Bromeliaceae</taxon>
        <taxon>Bromelioideae</taxon>
        <taxon>Ananas</taxon>
    </lineage>
</organism>
<keyword evidence="3" id="KW-0064">Aspartyl protease</keyword>
<feature type="active site" evidence="2">
    <location>
        <position position="322"/>
    </location>
</feature>
<evidence type="ECO:0000313" key="6">
    <source>
        <dbReference type="Proteomes" id="UP000515123"/>
    </source>
</evidence>
<dbReference type="OrthoDB" id="2747330at2759"/>
<reference evidence="7" key="2">
    <citation type="submission" date="2025-08" db="UniProtKB">
        <authorList>
            <consortium name="RefSeq"/>
        </authorList>
    </citation>
    <scope>IDENTIFICATION</scope>
    <source>
        <tissue evidence="7">Leaf</tissue>
    </source>
</reference>
<dbReference type="PROSITE" id="PS51767">
    <property type="entry name" value="PEPTIDASE_A1"/>
    <property type="match status" value="1"/>
</dbReference>
<protein>
    <submittedName>
        <fullName evidence="7">Aspartyl protease family protein At5g10770-like</fullName>
    </submittedName>
</protein>
<feature type="signal peptide" evidence="4">
    <location>
        <begin position="1"/>
        <end position="20"/>
    </location>
</feature>
<comment type="similarity">
    <text evidence="1 3">Belongs to the peptidase A1 family.</text>
</comment>
<proteinExistence type="inferred from homology"/>
<name>A0A6P5EPK2_ANACO</name>
<dbReference type="Pfam" id="PF14543">
    <property type="entry name" value="TAXi_N"/>
    <property type="match status" value="1"/>
</dbReference>
<feature type="domain" description="Peptidase A1" evidence="5">
    <location>
        <begin position="109"/>
        <end position="440"/>
    </location>
</feature>
<evidence type="ECO:0000259" key="5">
    <source>
        <dbReference type="PROSITE" id="PS51767"/>
    </source>
</evidence>
<keyword evidence="6" id="KW-1185">Reference proteome</keyword>
<dbReference type="Gramene" id="Aco000819.1.mrna1">
    <property type="protein sequence ID" value="Aco000819.1.mrna1"/>
    <property type="gene ID" value="Aco000819.1.path1"/>
</dbReference>
<dbReference type="RefSeq" id="XP_020083185.1">
    <property type="nucleotide sequence ID" value="XM_020227596.1"/>
</dbReference>
<keyword evidence="3" id="KW-0378">Hydrolase</keyword>
<dbReference type="GO" id="GO:0004190">
    <property type="term" value="F:aspartic-type endopeptidase activity"/>
    <property type="evidence" value="ECO:0007669"/>
    <property type="project" value="UniProtKB-KW"/>
</dbReference>
<dbReference type="InterPro" id="IPR032861">
    <property type="entry name" value="TAXi_N"/>
</dbReference>
<keyword evidence="4" id="KW-0732">Signal</keyword>
<dbReference type="InterPro" id="IPR001461">
    <property type="entry name" value="Aspartic_peptidase_A1"/>
</dbReference>
<dbReference type="PRINTS" id="PR00792">
    <property type="entry name" value="PEPSIN"/>
</dbReference>
<keyword evidence="3" id="KW-0645">Protease</keyword>
<dbReference type="InterPro" id="IPR033121">
    <property type="entry name" value="PEPTIDASE_A1"/>
</dbReference>
<feature type="chain" id="PRO_5027550274" evidence="4">
    <location>
        <begin position="21"/>
        <end position="445"/>
    </location>
</feature>
<dbReference type="InterPro" id="IPR001969">
    <property type="entry name" value="Aspartic_peptidase_AS"/>
</dbReference>
<evidence type="ECO:0000256" key="2">
    <source>
        <dbReference type="PIRSR" id="PIRSR601461-1"/>
    </source>
</evidence>
<dbReference type="Proteomes" id="UP000515123">
    <property type="component" value="Linkage group 2"/>
</dbReference>
<feature type="active site" evidence="2">
    <location>
        <position position="127"/>
    </location>
</feature>
<dbReference type="InterPro" id="IPR021109">
    <property type="entry name" value="Peptidase_aspartic_dom_sf"/>
</dbReference>
<evidence type="ECO:0000256" key="4">
    <source>
        <dbReference type="SAM" id="SignalP"/>
    </source>
</evidence>